<feature type="transmembrane region" description="Helical" evidence="10">
    <location>
        <begin position="171"/>
        <end position="193"/>
    </location>
</feature>
<comment type="catalytic activity">
    <reaction evidence="10">
        <text>a very-long-chain acyl-CoA + malonyl-CoA + H(+) = a very-long-chain 3-oxoacyl-CoA + CO2 + CoA</text>
        <dbReference type="Rhea" id="RHEA:32727"/>
        <dbReference type="ChEBI" id="CHEBI:15378"/>
        <dbReference type="ChEBI" id="CHEBI:16526"/>
        <dbReference type="ChEBI" id="CHEBI:57287"/>
        <dbReference type="ChEBI" id="CHEBI:57384"/>
        <dbReference type="ChEBI" id="CHEBI:90725"/>
        <dbReference type="ChEBI" id="CHEBI:90736"/>
        <dbReference type="EC" id="2.3.1.199"/>
    </reaction>
</comment>
<sequence length="321" mass="37779">MAELMTKLWLSYNYIFDELADERTKKLFLAGRPLPLVVLLGFYLMFVLKWGPLWMKKRAPFNLEKVIMLYNAAQVVSCAYTFVNGLRLGWGWHYKWVCEPVDFSNSSRALEVAHLVYFYFILKIVDLMDTIFFILRKKFNQVTFLHVYHHTGMALLIWGAVTYYPGGHGTLVGVINSFVHVVMYSYYFLTVAFPSMKRTSWWKKYITQLQILQFLFTIIHMCSIIFKPDCAYPRWIALVFLPQNVFMLVLFIDFYINVYVRKPKAIVKPRIMEVGSNNLSRVEEDKKVNEDEATFESAMKKRKNILDLIIKDKIVLQSSDL</sequence>
<evidence type="ECO:0000256" key="6">
    <source>
        <dbReference type="ARBA" id="ARBA00022989"/>
    </source>
</evidence>
<dbReference type="PANTHER" id="PTHR11157">
    <property type="entry name" value="FATTY ACID ACYL TRANSFERASE-RELATED"/>
    <property type="match status" value="1"/>
</dbReference>
<feature type="transmembrane region" description="Helical" evidence="10">
    <location>
        <begin position="66"/>
        <end position="83"/>
    </location>
</feature>
<evidence type="ECO:0000256" key="9">
    <source>
        <dbReference type="ARBA" id="ARBA00023160"/>
    </source>
</evidence>
<evidence type="ECO:0000256" key="1">
    <source>
        <dbReference type="ARBA" id="ARBA00004141"/>
    </source>
</evidence>
<keyword evidence="2 10" id="KW-0444">Lipid biosynthesis</keyword>
<feature type="transmembrane region" description="Helical" evidence="10">
    <location>
        <begin position="34"/>
        <end position="54"/>
    </location>
</feature>
<comment type="similarity">
    <text evidence="10">Belongs to the ELO family.</text>
</comment>
<feature type="non-terminal residue" evidence="11">
    <location>
        <position position="321"/>
    </location>
</feature>
<evidence type="ECO:0000256" key="3">
    <source>
        <dbReference type="ARBA" id="ARBA00022679"/>
    </source>
</evidence>
<proteinExistence type="inferred from homology"/>
<name>A0ABN8J3Q8_9NEOP</name>
<feature type="transmembrane region" description="Helical" evidence="10">
    <location>
        <begin position="147"/>
        <end position="165"/>
    </location>
</feature>
<keyword evidence="6 10" id="KW-1133">Transmembrane helix</keyword>
<keyword evidence="12" id="KW-1185">Reference proteome</keyword>
<keyword evidence="8 10" id="KW-0472">Membrane</keyword>
<gene>
    <name evidence="11" type="ORF">IPOD504_LOCUS16394</name>
</gene>
<dbReference type="InterPro" id="IPR030457">
    <property type="entry name" value="ELO_CS"/>
</dbReference>
<organism evidence="11 12">
    <name type="scientific">Iphiclides podalirius</name>
    <name type="common">scarce swallowtail</name>
    <dbReference type="NCBI Taxonomy" id="110791"/>
    <lineage>
        <taxon>Eukaryota</taxon>
        <taxon>Metazoa</taxon>
        <taxon>Ecdysozoa</taxon>
        <taxon>Arthropoda</taxon>
        <taxon>Hexapoda</taxon>
        <taxon>Insecta</taxon>
        <taxon>Pterygota</taxon>
        <taxon>Neoptera</taxon>
        <taxon>Endopterygota</taxon>
        <taxon>Lepidoptera</taxon>
        <taxon>Glossata</taxon>
        <taxon>Ditrysia</taxon>
        <taxon>Papilionoidea</taxon>
        <taxon>Papilionidae</taxon>
        <taxon>Papilioninae</taxon>
        <taxon>Iphiclides</taxon>
    </lineage>
</organism>
<dbReference type="EMBL" id="OW152820">
    <property type="protein sequence ID" value="CAH2074983.1"/>
    <property type="molecule type" value="Genomic_DNA"/>
</dbReference>
<reference evidence="11" key="1">
    <citation type="submission" date="2022-03" db="EMBL/GenBank/DDBJ databases">
        <authorList>
            <person name="Martin H S."/>
        </authorList>
    </citation>
    <scope>NUCLEOTIDE SEQUENCE</scope>
</reference>
<evidence type="ECO:0000256" key="5">
    <source>
        <dbReference type="ARBA" id="ARBA00022832"/>
    </source>
</evidence>
<keyword evidence="3 10" id="KW-0808">Transferase</keyword>
<dbReference type="Proteomes" id="UP000837857">
    <property type="component" value="Chromosome 8"/>
</dbReference>
<evidence type="ECO:0000256" key="10">
    <source>
        <dbReference type="RuleBase" id="RU361115"/>
    </source>
</evidence>
<comment type="subcellular location">
    <subcellularLocation>
        <location evidence="1">Membrane</location>
        <topology evidence="1">Multi-pass membrane protein</topology>
    </subcellularLocation>
</comment>
<dbReference type="Pfam" id="PF01151">
    <property type="entry name" value="ELO"/>
    <property type="match status" value="1"/>
</dbReference>
<protein>
    <recommendedName>
        <fullName evidence="10">Elongation of very long chain fatty acids protein</fullName>
        <ecNumber evidence="10">2.3.1.199</ecNumber>
    </recommendedName>
    <alternativeName>
        <fullName evidence="10">Very-long-chain 3-oxoacyl-CoA synthase</fullName>
    </alternativeName>
</protein>
<dbReference type="PANTHER" id="PTHR11157:SF21">
    <property type="entry name" value="ELONGATION OF VERY LONG CHAIN FATTY ACIDS PROTEIN"/>
    <property type="match status" value="1"/>
</dbReference>
<dbReference type="PROSITE" id="PS01188">
    <property type="entry name" value="ELO"/>
    <property type="match status" value="1"/>
</dbReference>
<keyword evidence="9 10" id="KW-0275">Fatty acid biosynthesis</keyword>
<evidence type="ECO:0000256" key="4">
    <source>
        <dbReference type="ARBA" id="ARBA00022692"/>
    </source>
</evidence>
<evidence type="ECO:0000313" key="12">
    <source>
        <dbReference type="Proteomes" id="UP000837857"/>
    </source>
</evidence>
<keyword evidence="7 10" id="KW-0443">Lipid metabolism</keyword>
<feature type="transmembrane region" description="Helical" evidence="10">
    <location>
        <begin position="116"/>
        <end position="135"/>
    </location>
</feature>
<evidence type="ECO:0000313" key="11">
    <source>
        <dbReference type="EMBL" id="CAH2074983.1"/>
    </source>
</evidence>
<dbReference type="EC" id="2.3.1.199" evidence="10"/>
<feature type="transmembrane region" description="Helical" evidence="10">
    <location>
        <begin position="205"/>
        <end position="226"/>
    </location>
</feature>
<dbReference type="InterPro" id="IPR002076">
    <property type="entry name" value="ELO_fam"/>
</dbReference>
<evidence type="ECO:0000256" key="2">
    <source>
        <dbReference type="ARBA" id="ARBA00022516"/>
    </source>
</evidence>
<evidence type="ECO:0000256" key="7">
    <source>
        <dbReference type="ARBA" id="ARBA00023098"/>
    </source>
</evidence>
<evidence type="ECO:0000256" key="8">
    <source>
        <dbReference type="ARBA" id="ARBA00023136"/>
    </source>
</evidence>
<accession>A0ABN8J3Q8</accession>
<feature type="transmembrane region" description="Helical" evidence="10">
    <location>
        <begin position="232"/>
        <end position="260"/>
    </location>
</feature>
<keyword evidence="5 10" id="KW-0276">Fatty acid metabolism</keyword>
<keyword evidence="4 10" id="KW-0812">Transmembrane</keyword>